<gene>
    <name evidence="8" type="ORF">H9751_10625</name>
</gene>
<feature type="domain" description="DUF3817" evidence="7">
    <location>
        <begin position="21"/>
        <end position="112"/>
    </location>
</feature>
<name>A0A9D2QG73_9CORY</name>
<comment type="caution">
    <text evidence="8">The sequence shown here is derived from an EMBL/GenBank/DDBJ whole genome shotgun (WGS) entry which is preliminary data.</text>
</comment>
<evidence type="ECO:0000313" key="8">
    <source>
        <dbReference type="EMBL" id="HJC85975.1"/>
    </source>
</evidence>
<evidence type="ECO:0000256" key="5">
    <source>
        <dbReference type="ARBA" id="ARBA00023136"/>
    </source>
</evidence>
<dbReference type="GO" id="GO:0005886">
    <property type="term" value="C:plasma membrane"/>
    <property type="evidence" value="ECO:0007669"/>
    <property type="project" value="UniProtKB-SubCell"/>
</dbReference>
<dbReference type="PANTHER" id="PTHR40077:SF2">
    <property type="entry name" value="MEMBRANE PROTEIN"/>
    <property type="match status" value="1"/>
</dbReference>
<reference evidence="8" key="1">
    <citation type="journal article" date="2021" name="PeerJ">
        <title>Extensive microbial diversity within the chicken gut microbiome revealed by metagenomics and culture.</title>
        <authorList>
            <person name="Gilroy R."/>
            <person name="Ravi A."/>
            <person name="Getino M."/>
            <person name="Pursley I."/>
            <person name="Horton D.L."/>
            <person name="Alikhan N.F."/>
            <person name="Baker D."/>
            <person name="Gharbi K."/>
            <person name="Hall N."/>
            <person name="Watson M."/>
            <person name="Adriaenssens E.M."/>
            <person name="Foster-Nyarko E."/>
            <person name="Jarju S."/>
            <person name="Secka A."/>
            <person name="Antonio M."/>
            <person name="Oren A."/>
            <person name="Chaudhuri R.R."/>
            <person name="La Ragione R."/>
            <person name="Hildebrand F."/>
            <person name="Pallen M.J."/>
        </authorList>
    </citation>
    <scope>NUCLEOTIDE SEQUENCE</scope>
    <source>
        <strain evidence="8">ChiHjej13B12-4958</strain>
    </source>
</reference>
<keyword evidence="2" id="KW-1003">Cell membrane</keyword>
<dbReference type="EMBL" id="DWVP01000024">
    <property type="protein sequence ID" value="HJC85975.1"/>
    <property type="molecule type" value="Genomic_DNA"/>
</dbReference>
<sequence length="127" mass="14433">MSNTPAAPVSDDRARRVKGALTRYSVLAYITGLFLLFLCVEMVLKYLIFPAMDWDEPGWFSAVAIIHGYIFIVYCVTCLDLGVKARWEPTKWVTTILAGVIPVLSFVLEKRRRDEVIETFGLQNSTR</sequence>
<evidence type="ECO:0000256" key="3">
    <source>
        <dbReference type="ARBA" id="ARBA00022692"/>
    </source>
</evidence>
<evidence type="ECO:0000256" key="1">
    <source>
        <dbReference type="ARBA" id="ARBA00004651"/>
    </source>
</evidence>
<dbReference type="PANTHER" id="PTHR40077">
    <property type="entry name" value="MEMBRANE PROTEIN-RELATED"/>
    <property type="match status" value="1"/>
</dbReference>
<evidence type="ECO:0000256" key="4">
    <source>
        <dbReference type="ARBA" id="ARBA00022989"/>
    </source>
</evidence>
<dbReference type="InterPro" id="IPR023845">
    <property type="entry name" value="DUF3817_TM"/>
</dbReference>
<dbReference type="Proteomes" id="UP000823858">
    <property type="component" value="Unassembled WGS sequence"/>
</dbReference>
<keyword evidence="5 6" id="KW-0472">Membrane</keyword>
<feature type="transmembrane region" description="Helical" evidence="6">
    <location>
        <begin position="59"/>
        <end position="83"/>
    </location>
</feature>
<comment type="subcellular location">
    <subcellularLocation>
        <location evidence="1">Cell membrane</location>
        <topology evidence="1">Multi-pass membrane protein</topology>
    </subcellularLocation>
</comment>
<organism evidence="8 9">
    <name type="scientific">Candidatus Corynebacterium faecigallinarum</name>
    <dbReference type="NCBI Taxonomy" id="2838528"/>
    <lineage>
        <taxon>Bacteria</taxon>
        <taxon>Bacillati</taxon>
        <taxon>Actinomycetota</taxon>
        <taxon>Actinomycetes</taxon>
        <taxon>Mycobacteriales</taxon>
        <taxon>Corynebacteriaceae</taxon>
        <taxon>Corynebacterium</taxon>
    </lineage>
</organism>
<proteinExistence type="predicted"/>
<evidence type="ECO:0000259" key="7">
    <source>
        <dbReference type="Pfam" id="PF12823"/>
    </source>
</evidence>
<keyword evidence="3 6" id="KW-0812">Transmembrane</keyword>
<reference evidence="8" key="2">
    <citation type="submission" date="2021-04" db="EMBL/GenBank/DDBJ databases">
        <authorList>
            <person name="Gilroy R."/>
        </authorList>
    </citation>
    <scope>NUCLEOTIDE SEQUENCE</scope>
    <source>
        <strain evidence="8">ChiHjej13B12-4958</strain>
    </source>
</reference>
<evidence type="ECO:0000256" key="2">
    <source>
        <dbReference type="ARBA" id="ARBA00022475"/>
    </source>
</evidence>
<evidence type="ECO:0000256" key="6">
    <source>
        <dbReference type="SAM" id="Phobius"/>
    </source>
</evidence>
<keyword evidence="4 6" id="KW-1133">Transmembrane helix</keyword>
<dbReference type="NCBIfam" id="TIGR03954">
    <property type="entry name" value="integ_memb_HG"/>
    <property type="match status" value="1"/>
</dbReference>
<protein>
    <submittedName>
        <fullName evidence="8">DUF3817 domain-containing protein</fullName>
    </submittedName>
</protein>
<evidence type="ECO:0000313" key="9">
    <source>
        <dbReference type="Proteomes" id="UP000823858"/>
    </source>
</evidence>
<accession>A0A9D2QG73</accession>
<feature type="transmembrane region" description="Helical" evidence="6">
    <location>
        <begin position="26"/>
        <end position="47"/>
    </location>
</feature>
<dbReference type="AlphaFoldDB" id="A0A9D2QG73"/>
<dbReference type="Pfam" id="PF12823">
    <property type="entry name" value="DUF3817"/>
    <property type="match status" value="1"/>
</dbReference>